<dbReference type="InterPro" id="IPR038765">
    <property type="entry name" value="Papain-like_cys_pep_sf"/>
</dbReference>
<evidence type="ECO:0000256" key="3">
    <source>
        <dbReference type="ARBA" id="ARBA00022801"/>
    </source>
</evidence>
<evidence type="ECO:0000313" key="7">
    <source>
        <dbReference type="Proteomes" id="UP001175001"/>
    </source>
</evidence>
<evidence type="ECO:0000256" key="4">
    <source>
        <dbReference type="SAM" id="MobiDB-lite"/>
    </source>
</evidence>
<dbReference type="GO" id="GO:0019783">
    <property type="term" value="F:ubiquitin-like protein peptidase activity"/>
    <property type="evidence" value="ECO:0007669"/>
    <property type="project" value="UniProtKB-ARBA"/>
</dbReference>
<dbReference type="EMBL" id="JAUJDW010000159">
    <property type="protein sequence ID" value="KAK0622149.1"/>
    <property type="molecule type" value="Genomic_DNA"/>
</dbReference>
<dbReference type="Pfam" id="PF02902">
    <property type="entry name" value="Peptidase_C48"/>
    <property type="match status" value="1"/>
</dbReference>
<sequence>MAESLPLLDADESTFAFPGLGTGDENSSLVGQSPPPSATGGANLASTSRSKDVHISSAQPMLEGQDGCASRDATNAPFTSTKTDKASVIDLTSPPDDTAASHITSSTSSRRNVSPAEDPTAAVPSSDVLGAIQSLQPGQWLSASAINWSLVVLSPSNVRVLDNTVIELSDPAKIHCKKPLRFQENHRYVVLPLHRNQNHWVVVSLDLDAGEAVYFDSIAGGNTVPADVTHLLDELISSHPTLSQKDWSYTGGSCGVQKNSYDCGLHVVVTAIHHVAGLSQPENIDSVFWRGLLQHLLLPLADDDVSHPDAIDISQTTPSSESCIVGSHEACNQACSEEDIQAYEGKLKTAVNAVKKELQKLQRGSDFTAVRQVLRSAQDAANAAKQELDVALEPLQRLLDKQQEIASLYDEHVRCQAQECMTLQWLSGKSNGVKDDVTATKAKIEGLAGRLLSAESRCRALRSGVEFQDGVERARTERVGELKGRGICLRDDMRNLWKERARRRQLDEEEMEKELEVFGA</sequence>
<dbReference type="InterPro" id="IPR003653">
    <property type="entry name" value="Peptidase_C48_C"/>
</dbReference>
<reference evidence="6" key="1">
    <citation type="submission" date="2023-06" db="EMBL/GenBank/DDBJ databases">
        <title>Multi-omics analyses reveal the molecular pathogenesis toolkit of Lasiodiplodia hormozganensis, a cross-kingdom pathogen.</title>
        <authorList>
            <person name="Felix C."/>
            <person name="Meneses R."/>
            <person name="Goncalves M.F.M."/>
            <person name="Tilleman L."/>
            <person name="Duarte A.S."/>
            <person name="Jorrin-Novo J.V."/>
            <person name="Van De Peer Y."/>
            <person name="Deforce D."/>
            <person name="Van Nieuwerburgh F."/>
            <person name="Esteves A.C."/>
            <person name="Alves A."/>
        </authorList>
    </citation>
    <scope>NUCLEOTIDE SEQUENCE</scope>
    <source>
        <strain evidence="6">CBS 339.90</strain>
    </source>
</reference>
<gene>
    <name evidence="6" type="ORF">DIS24_g11361</name>
</gene>
<evidence type="ECO:0000256" key="1">
    <source>
        <dbReference type="ARBA" id="ARBA00005234"/>
    </source>
</evidence>
<comment type="caution">
    <text evidence="6">The sequence shown here is derived from an EMBL/GenBank/DDBJ whole genome shotgun (WGS) entry which is preliminary data.</text>
</comment>
<keyword evidence="3" id="KW-0378">Hydrolase</keyword>
<dbReference type="Proteomes" id="UP001175001">
    <property type="component" value="Unassembled WGS sequence"/>
</dbReference>
<organism evidence="6 7">
    <name type="scientific">Lasiodiplodia hormozganensis</name>
    <dbReference type="NCBI Taxonomy" id="869390"/>
    <lineage>
        <taxon>Eukaryota</taxon>
        <taxon>Fungi</taxon>
        <taxon>Dikarya</taxon>
        <taxon>Ascomycota</taxon>
        <taxon>Pezizomycotina</taxon>
        <taxon>Dothideomycetes</taxon>
        <taxon>Dothideomycetes incertae sedis</taxon>
        <taxon>Botryosphaeriales</taxon>
        <taxon>Botryosphaeriaceae</taxon>
        <taxon>Lasiodiplodia</taxon>
    </lineage>
</organism>
<name>A0AA39WV36_9PEZI</name>
<proteinExistence type="inferred from homology"/>
<evidence type="ECO:0000256" key="2">
    <source>
        <dbReference type="ARBA" id="ARBA00022670"/>
    </source>
</evidence>
<protein>
    <recommendedName>
        <fullName evidence="5">Ubiquitin-like protease family profile domain-containing protein</fullName>
    </recommendedName>
</protein>
<feature type="compositionally biased region" description="Polar residues" evidence="4">
    <location>
        <begin position="72"/>
        <end position="81"/>
    </location>
</feature>
<dbReference type="PROSITE" id="PS50600">
    <property type="entry name" value="ULP_PROTEASE"/>
    <property type="match status" value="1"/>
</dbReference>
<dbReference type="Gene3D" id="3.40.395.10">
    <property type="entry name" value="Adenoviral Proteinase, Chain A"/>
    <property type="match status" value="1"/>
</dbReference>
<feature type="domain" description="Ubiquitin-like protease family profile" evidence="5">
    <location>
        <begin position="103"/>
        <end position="274"/>
    </location>
</feature>
<dbReference type="SUPFAM" id="SSF54001">
    <property type="entry name" value="Cysteine proteinases"/>
    <property type="match status" value="1"/>
</dbReference>
<evidence type="ECO:0000313" key="6">
    <source>
        <dbReference type="EMBL" id="KAK0622149.1"/>
    </source>
</evidence>
<evidence type="ECO:0000259" key="5">
    <source>
        <dbReference type="PROSITE" id="PS50600"/>
    </source>
</evidence>
<keyword evidence="7" id="KW-1185">Reference proteome</keyword>
<accession>A0AA39WV36</accession>
<feature type="region of interest" description="Disordered" evidence="4">
    <location>
        <begin position="1"/>
        <end position="122"/>
    </location>
</feature>
<dbReference type="AlphaFoldDB" id="A0AA39WV36"/>
<dbReference type="GO" id="GO:0008234">
    <property type="term" value="F:cysteine-type peptidase activity"/>
    <property type="evidence" value="ECO:0007669"/>
    <property type="project" value="InterPro"/>
</dbReference>
<dbReference type="GO" id="GO:0006508">
    <property type="term" value="P:proteolysis"/>
    <property type="evidence" value="ECO:0007669"/>
    <property type="project" value="UniProtKB-KW"/>
</dbReference>
<comment type="similarity">
    <text evidence="1">Belongs to the peptidase C48 family.</text>
</comment>
<keyword evidence="2" id="KW-0645">Protease</keyword>